<proteinExistence type="predicted"/>
<name>A0ABY7NWZ2_9ACTN</name>
<dbReference type="RefSeq" id="WP_270079729.1">
    <property type="nucleotide sequence ID" value="NZ_CP115300.1"/>
</dbReference>
<reference evidence="2 3" key="1">
    <citation type="submission" date="2022-12" db="EMBL/GenBank/DDBJ databases">
        <authorList>
            <person name="Mo P."/>
        </authorList>
    </citation>
    <scope>NUCLEOTIDE SEQUENCE [LARGE SCALE GENOMIC DNA]</scope>
    <source>
        <strain evidence="2 3">HUAS 2-6</strain>
    </source>
</reference>
<evidence type="ECO:0000256" key="1">
    <source>
        <dbReference type="SAM" id="MobiDB-lite"/>
    </source>
</evidence>
<keyword evidence="3" id="KW-1185">Reference proteome</keyword>
<feature type="compositionally biased region" description="Basic and acidic residues" evidence="1">
    <location>
        <begin position="54"/>
        <end position="63"/>
    </location>
</feature>
<evidence type="ECO:0000313" key="3">
    <source>
        <dbReference type="Proteomes" id="UP001212326"/>
    </source>
</evidence>
<evidence type="ECO:0000313" key="2">
    <source>
        <dbReference type="EMBL" id="WBO61774.1"/>
    </source>
</evidence>
<gene>
    <name evidence="2" type="ORF">O1G22_02365</name>
</gene>
<accession>A0ABY7NWZ2</accession>
<feature type="compositionally biased region" description="Basic and acidic residues" evidence="1">
    <location>
        <begin position="82"/>
        <end position="98"/>
    </location>
</feature>
<organism evidence="2 3">
    <name type="scientific">Streptomyces camelliae</name>
    <dbReference type="NCBI Taxonomy" id="3004093"/>
    <lineage>
        <taxon>Bacteria</taxon>
        <taxon>Bacillati</taxon>
        <taxon>Actinomycetota</taxon>
        <taxon>Actinomycetes</taxon>
        <taxon>Kitasatosporales</taxon>
        <taxon>Streptomycetaceae</taxon>
        <taxon>Streptomyces</taxon>
    </lineage>
</organism>
<sequence length="115" mass="12193">MAAAPAAPASPNVPIAVCVSDQGGLLSGWTTLLHNVLKAAKTSSAGPPRTRRRGAGEQDDSRCRQTPVRHGDRRRPVGRRGAAQEHGERRVHHGRQEVDGAPSGQVGHHARHRAG</sequence>
<dbReference type="EMBL" id="CP115300">
    <property type="protein sequence ID" value="WBO61774.1"/>
    <property type="molecule type" value="Genomic_DNA"/>
</dbReference>
<dbReference type="Proteomes" id="UP001212326">
    <property type="component" value="Chromosome"/>
</dbReference>
<protein>
    <submittedName>
        <fullName evidence="2">Uncharacterized protein</fullName>
    </submittedName>
</protein>
<feature type="region of interest" description="Disordered" evidence="1">
    <location>
        <begin position="39"/>
        <end position="115"/>
    </location>
</feature>